<dbReference type="PROSITE" id="PS00092">
    <property type="entry name" value="N6_MTASE"/>
    <property type="match status" value="1"/>
</dbReference>
<dbReference type="EMBL" id="PDJJ01000001">
    <property type="protein sequence ID" value="PFG43798.1"/>
    <property type="molecule type" value="Genomic_DNA"/>
</dbReference>
<dbReference type="InterPro" id="IPR051537">
    <property type="entry name" value="DNA_Adenine_Mtase"/>
</dbReference>
<dbReference type="Gene3D" id="3.40.50.150">
    <property type="entry name" value="Vaccinia Virus protein VP39"/>
    <property type="match status" value="1"/>
</dbReference>
<dbReference type="EC" id="2.1.1.72" evidence="2"/>
<evidence type="ECO:0000256" key="1">
    <source>
        <dbReference type="ARBA" id="ARBA00006594"/>
    </source>
</evidence>
<dbReference type="OrthoDB" id="9784823at2"/>
<dbReference type="GO" id="GO:0003677">
    <property type="term" value="F:DNA binding"/>
    <property type="evidence" value="ECO:0007669"/>
    <property type="project" value="InterPro"/>
</dbReference>
<comment type="similarity">
    <text evidence="1">Belongs to the N(4)/N(6)-methyltransferase family.</text>
</comment>
<dbReference type="InterPro" id="IPR003356">
    <property type="entry name" value="DNA_methylase_A-5"/>
</dbReference>
<dbReference type="PANTHER" id="PTHR42933">
    <property type="entry name" value="SLR6095 PROTEIN"/>
    <property type="match status" value="1"/>
</dbReference>
<evidence type="ECO:0000256" key="3">
    <source>
        <dbReference type="ARBA" id="ARBA00022603"/>
    </source>
</evidence>
<dbReference type="InterPro" id="IPR022749">
    <property type="entry name" value="D12N6_MeTrfase_N"/>
</dbReference>
<sequence>MSQLSNFVWSIADLLRGPFKPHQYGTVILPFTILRRMECVMAPQREAMAAAVAKSEDPTMRRALVRRATGLPFYNSSKYTLATALEDPDNLAANLIDYVNGFSTEVDVFKHFDFEARIHHLDAADRLIPVTQGFAKVDLSTGNVSNAGMGDLFEHLIFKDFEASNAEAGDFYTPRDAIRLLVDLVFAEDTDALAAPGITRSVYDPAAGTGGMLSVAEEHLRDLNPKANLALYAQEINPSSYAIAKSDMLIKGQDIANVRMGDTLAEDLFAGETFDFVLSNPPYGVDWKASEKAVRAEAARGTAGRFAPGLPSVGDGSMLFLLHLLAKLRPADARGNGGRGGIVLNGSPLFNGGAGSGPSEIRGHLLENDLIDAIVALPNDMFYNTGIATYLWILDNTKQPERRGKVQLIDATKLGTKMRKSLGSKRVEISVRDREQIVRAYDQFDAAPSDAADGGPRSKAFDNLDFAYWSVTVERSLRLSFQVTPERLENLSASKPLAKVDGLVEALGSFGDRLYLNREEFLRDVGKHLGSHSVALSTPQRKALWTALGERDETADICTDTKGRPEPDTSLRDTEIVPFGWGDNPKTHDAEKTTIQAYFDEEVAPHVPDAWIDWSKTKVGYEIPFTRHFYEYVPPRPLAEIDADLEASVARILSLLREVEQ</sequence>
<dbReference type="GO" id="GO:0008170">
    <property type="term" value="F:N-methyltransferase activity"/>
    <property type="evidence" value="ECO:0007669"/>
    <property type="project" value="InterPro"/>
</dbReference>
<dbReference type="GO" id="GO:0009307">
    <property type="term" value="P:DNA restriction-modification system"/>
    <property type="evidence" value="ECO:0007669"/>
    <property type="project" value="UniProtKB-KW"/>
</dbReference>
<dbReference type="InterPro" id="IPR038333">
    <property type="entry name" value="T1MK-like_N_sf"/>
</dbReference>
<evidence type="ECO:0000256" key="6">
    <source>
        <dbReference type="ARBA" id="ARBA00022747"/>
    </source>
</evidence>
<dbReference type="PANTHER" id="PTHR42933:SF3">
    <property type="entry name" value="TYPE I RESTRICTION ENZYME MJAVIII METHYLASE SUBUNIT"/>
    <property type="match status" value="1"/>
</dbReference>
<proteinExistence type="inferred from homology"/>
<dbReference type="AlphaFoldDB" id="A0A2A9EY54"/>
<evidence type="ECO:0000256" key="2">
    <source>
        <dbReference type="ARBA" id="ARBA00011900"/>
    </source>
</evidence>
<feature type="domain" description="DNA methylase adenine-specific" evidence="8">
    <location>
        <begin position="149"/>
        <end position="445"/>
    </location>
</feature>
<evidence type="ECO:0000313" key="11">
    <source>
        <dbReference type="Proteomes" id="UP000224130"/>
    </source>
</evidence>
<keyword evidence="4" id="KW-0808">Transferase</keyword>
<dbReference type="CDD" id="cd02440">
    <property type="entry name" value="AdoMet_MTases"/>
    <property type="match status" value="1"/>
</dbReference>
<dbReference type="Gene3D" id="1.20.1260.30">
    <property type="match status" value="1"/>
</dbReference>
<dbReference type="Pfam" id="PF02384">
    <property type="entry name" value="N6_Mtase"/>
    <property type="match status" value="1"/>
</dbReference>
<evidence type="ECO:0000259" key="9">
    <source>
        <dbReference type="Pfam" id="PF12161"/>
    </source>
</evidence>
<feature type="domain" description="N6 adenine-specific DNA methyltransferase N-terminal" evidence="9">
    <location>
        <begin position="4"/>
        <end position="134"/>
    </location>
</feature>
<dbReference type="InterPro" id="IPR002052">
    <property type="entry name" value="DNA_methylase_N6_adenine_CS"/>
</dbReference>
<keyword evidence="11" id="KW-1185">Reference proteome</keyword>
<evidence type="ECO:0000256" key="4">
    <source>
        <dbReference type="ARBA" id="ARBA00022679"/>
    </source>
</evidence>
<protein>
    <recommendedName>
        <fullName evidence="2">site-specific DNA-methyltransferase (adenine-specific)</fullName>
        <ecNumber evidence="2">2.1.1.72</ecNumber>
    </recommendedName>
</protein>
<evidence type="ECO:0000256" key="7">
    <source>
        <dbReference type="ARBA" id="ARBA00047942"/>
    </source>
</evidence>
<dbReference type="SUPFAM" id="SSF53335">
    <property type="entry name" value="S-adenosyl-L-methionine-dependent methyltransferases"/>
    <property type="match status" value="1"/>
</dbReference>
<reference evidence="10 11" key="1">
    <citation type="submission" date="2017-10" db="EMBL/GenBank/DDBJ databases">
        <title>Sequencing the genomes of 1000 actinobacteria strains.</title>
        <authorList>
            <person name="Klenk H.-P."/>
        </authorList>
    </citation>
    <scope>NUCLEOTIDE SEQUENCE [LARGE SCALE GENOMIC DNA]</scope>
    <source>
        <strain evidence="10 11">DSM 21863</strain>
    </source>
</reference>
<comment type="caution">
    <text evidence="10">The sequence shown here is derived from an EMBL/GenBank/DDBJ whole genome shotgun (WGS) entry which is preliminary data.</text>
</comment>
<organism evidence="10 11">
    <name type="scientific">Isoptericola jiangsuensis</name>
    <dbReference type="NCBI Taxonomy" id="548579"/>
    <lineage>
        <taxon>Bacteria</taxon>
        <taxon>Bacillati</taxon>
        <taxon>Actinomycetota</taxon>
        <taxon>Actinomycetes</taxon>
        <taxon>Micrococcales</taxon>
        <taxon>Promicromonosporaceae</taxon>
        <taxon>Isoptericola</taxon>
    </lineage>
</organism>
<accession>A0A2A9EY54</accession>
<dbReference type="Proteomes" id="UP000224130">
    <property type="component" value="Unassembled WGS sequence"/>
</dbReference>
<dbReference type="InterPro" id="IPR029063">
    <property type="entry name" value="SAM-dependent_MTases_sf"/>
</dbReference>
<comment type="catalytic activity">
    <reaction evidence="7">
        <text>a 2'-deoxyadenosine in DNA + S-adenosyl-L-methionine = an N(6)-methyl-2'-deoxyadenosine in DNA + S-adenosyl-L-homocysteine + H(+)</text>
        <dbReference type="Rhea" id="RHEA:15197"/>
        <dbReference type="Rhea" id="RHEA-COMP:12418"/>
        <dbReference type="Rhea" id="RHEA-COMP:12419"/>
        <dbReference type="ChEBI" id="CHEBI:15378"/>
        <dbReference type="ChEBI" id="CHEBI:57856"/>
        <dbReference type="ChEBI" id="CHEBI:59789"/>
        <dbReference type="ChEBI" id="CHEBI:90615"/>
        <dbReference type="ChEBI" id="CHEBI:90616"/>
        <dbReference type="EC" id="2.1.1.72"/>
    </reaction>
</comment>
<evidence type="ECO:0000256" key="5">
    <source>
        <dbReference type="ARBA" id="ARBA00022691"/>
    </source>
</evidence>
<dbReference type="GO" id="GO:0032259">
    <property type="term" value="P:methylation"/>
    <property type="evidence" value="ECO:0007669"/>
    <property type="project" value="UniProtKB-KW"/>
</dbReference>
<evidence type="ECO:0000313" key="10">
    <source>
        <dbReference type="EMBL" id="PFG43798.1"/>
    </source>
</evidence>
<dbReference type="PRINTS" id="PR00507">
    <property type="entry name" value="N12N6MTFRASE"/>
</dbReference>
<evidence type="ECO:0000259" key="8">
    <source>
        <dbReference type="Pfam" id="PF02384"/>
    </source>
</evidence>
<keyword evidence="6" id="KW-0680">Restriction system</keyword>
<keyword evidence="3" id="KW-0489">Methyltransferase</keyword>
<dbReference type="Pfam" id="PF12161">
    <property type="entry name" value="HsdM_N"/>
    <property type="match status" value="1"/>
</dbReference>
<name>A0A2A9EY54_9MICO</name>
<gene>
    <name evidence="10" type="ORF">ATJ88_2508</name>
</gene>
<dbReference type="GO" id="GO:0009007">
    <property type="term" value="F:site-specific DNA-methyltransferase (adenine-specific) activity"/>
    <property type="evidence" value="ECO:0007669"/>
    <property type="project" value="UniProtKB-EC"/>
</dbReference>
<keyword evidence="5" id="KW-0949">S-adenosyl-L-methionine</keyword>